<dbReference type="InterPro" id="IPR001680">
    <property type="entry name" value="WD40_rpt"/>
</dbReference>
<comment type="caution">
    <text evidence="4">The sequence shown here is derived from an EMBL/GenBank/DDBJ whole genome shotgun (WGS) entry which is preliminary data.</text>
</comment>
<gene>
    <name evidence="4" type="ORF">ANOM_010512</name>
</gene>
<dbReference type="AlphaFoldDB" id="A0A0L1IPI5"/>
<keyword evidence="5" id="KW-1185">Reference proteome</keyword>
<accession>A0A0L1IPI5</accession>
<evidence type="ECO:0000313" key="5">
    <source>
        <dbReference type="Proteomes" id="UP000037505"/>
    </source>
</evidence>
<dbReference type="Pfam" id="PF00400">
    <property type="entry name" value="WD40"/>
    <property type="match status" value="4"/>
</dbReference>
<evidence type="ECO:0000256" key="2">
    <source>
        <dbReference type="ARBA" id="ARBA00022737"/>
    </source>
</evidence>
<dbReference type="PROSITE" id="PS00678">
    <property type="entry name" value="WD_REPEATS_1"/>
    <property type="match status" value="1"/>
</dbReference>
<evidence type="ECO:0000256" key="3">
    <source>
        <dbReference type="PROSITE-ProRule" id="PRU00221"/>
    </source>
</evidence>
<dbReference type="PANTHER" id="PTHR19879">
    <property type="entry name" value="TRANSCRIPTION INITIATION FACTOR TFIID"/>
    <property type="match status" value="1"/>
</dbReference>
<dbReference type="SMART" id="SM00320">
    <property type="entry name" value="WD40"/>
    <property type="match status" value="8"/>
</dbReference>
<proteinExistence type="predicted"/>
<dbReference type="PROSITE" id="PS50294">
    <property type="entry name" value="WD_REPEATS_REGION"/>
    <property type="match status" value="3"/>
</dbReference>
<dbReference type="PANTHER" id="PTHR19879:SF9">
    <property type="entry name" value="TRANSCRIPTION INITIATION FACTOR TFIID SUBUNIT 5"/>
    <property type="match status" value="1"/>
</dbReference>
<dbReference type="SUPFAM" id="SSF50998">
    <property type="entry name" value="Quinoprotein alcohol dehydrogenase-like"/>
    <property type="match status" value="1"/>
</dbReference>
<feature type="repeat" description="WD" evidence="3">
    <location>
        <begin position="255"/>
        <end position="288"/>
    </location>
</feature>
<feature type="repeat" description="WD" evidence="3">
    <location>
        <begin position="347"/>
        <end position="379"/>
    </location>
</feature>
<keyword evidence="2" id="KW-0677">Repeat</keyword>
<evidence type="ECO:0000256" key="1">
    <source>
        <dbReference type="ARBA" id="ARBA00022574"/>
    </source>
</evidence>
<organism evidence="4 5">
    <name type="scientific">Aspergillus nomiae NRRL (strain ATCC 15546 / NRRL 13137 / CBS 260.88 / M93)</name>
    <dbReference type="NCBI Taxonomy" id="1509407"/>
    <lineage>
        <taxon>Eukaryota</taxon>
        <taxon>Fungi</taxon>
        <taxon>Dikarya</taxon>
        <taxon>Ascomycota</taxon>
        <taxon>Pezizomycotina</taxon>
        <taxon>Eurotiomycetes</taxon>
        <taxon>Eurotiomycetidae</taxon>
        <taxon>Eurotiales</taxon>
        <taxon>Aspergillaceae</taxon>
        <taxon>Aspergillus</taxon>
        <taxon>Aspergillus subgen. Circumdati</taxon>
    </lineage>
</organism>
<keyword evidence="1 3" id="KW-0853">WD repeat</keyword>
<feature type="repeat" description="WD" evidence="3">
    <location>
        <begin position="296"/>
        <end position="328"/>
    </location>
</feature>
<feature type="repeat" description="WD" evidence="3">
    <location>
        <begin position="11"/>
        <end position="41"/>
    </location>
</feature>
<sequence length="394" mass="42860">MSRGSSPYFCAFSPDSQLIASVTNRGEVQIWNATTGKMQHVFRESESCVYAVAFSPTTAGLLVTTNGSKVNIQDMTAGRLKATLDPMLGCTVQGVTFSADGTKLVAAIGNHVGIWDVPSFERTLIPAGFEITPVRYVQFGTNSNFLLSLSNSRVTVWTMEDGRNVRKADLDENSQINATSLSPNGMYVALAIHSRLRIRNTGQSNAGGEMSLEWNGEEITSLAFSPDGTLLTVAMLIGDFKILQHPWTDDPVQTLRGHDSLVSQLSFSASGHYLVSREMSETSRIWNVGHNSPNHEAGHLDAITCIELSSDGRYLVSASHDGSLCLWDGNQGTFKCKKGDDNSIAFTIQFSGDGNRLVTGAHDGVVRLWDIFNSTLTCTHRFAEHSKSVRARGE</sequence>
<dbReference type="PROSITE" id="PS50082">
    <property type="entry name" value="WD_REPEATS_2"/>
    <property type="match status" value="4"/>
</dbReference>
<dbReference type="InterPro" id="IPR015943">
    <property type="entry name" value="WD40/YVTN_repeat-like_dom_sf"/>
</dbReference>
<name>A0A0L1IPI5_ASPN3</name>
<protein>
    <submittedName>
        <fullName evidence="4">Uncharacterized protein</fullName>
    </submittedName>
</protein>
<dbReference type="RefSeq" id="XP_015402327.1">
    <property type="nucleotide sequence ID" value="XM_015555768.1"/>
</dbReference>
<evidence type="ECO:0000313" key="4">
    <source>
        <dbReference type="EMBL" id="KNG81404.1"/>
    </source>
</evidence>
<dbReference type="Gene3D" id="2.130.10.10">
    <property type="entry name" value="YVTN repeat-like/Quinoprotein amine dehydrogenase"/>
    <property type="match status" value="3"/>
</dbReference>
<dbReference type="EMBL" id="JNOM01000452">
    <property type="protein sequence ID" value="KNG81404.1"/>
    <property type="molecule type" value="Genomic_DNA"/>
</dbReference>
<dbReference type="InterPro" id="IPR019775">
    <property type="entry name" value="WD40_repeat_CS"/>
</dbReference>
<dbReference type="InterPro" id="IPR011047">
    <property type="entry name" value="Quinoprotein_ADH-like_sf"/>
</dbReference>
<dbReference type="GeneID" id="26812316"/>
<reference evidence="4 5" key="1">
    <citation type="submission" date="2014-06" db="EMBL/GenBank/DDBJ databases">
        <title>The Genome of the Aflatoxigenic Filamentous Fungus Aspergillus nomius.</title>
        <authorList>
            <person name="Moore M.G."/>
            <person name="Shannon B.M."/>
            <person name="Brian M.M."/>
        </authorList>
    </citation>
    <scope>NUCLEOTIDE SEQUENCE [LARGE SCALE GENOMIC DNA]</scope>
    <source>
        <strain evidence="4 5">NRRL 13137</strain>
    </source>
</reference>
<dbReference type="STRING" id="1509407.A0A0L1IPI5"/>
<dbReference type="Proteomes" id="UP000037505">
    <property type="component" value="Unassembled WGS sequence"/>
</dbReference>